<dbReference type="SUPFAM" id="SSF103473">
    <property type="entry name" value="MFS general substrate transporter"/>
    <property type="match status" value="1"/>
</dbReference>
<keyword evidence="2" id="KW-0813">Transport</keyword>
<evidence type="ECO:0000256" key="1">
    <source>
        <dbReference type="ARBA" id="ARBA00004651"/>
    </source>
</evidence>
<evidence type="ECO:0000256" key="6">
    <source>
        <dbReference type="ARBA" id="ARBA00023136"/>
    </source>
</evidence>
<dbReference type="KEGG" id="sace:GIY23_05135"/>
<evidence type="ECO:0000256" key="7">
    <source>
        <dbReference type="SAM" id="Phobius"/>
    </source>
</evidence>
<dbReference type="InterPro" id="IPR005828">
    <property type="entry name" value="MFS_sugar_transport-like"/>
</dbReference>
<feature type="transmembrane region" description="Helical" evidence="7">
    <location>
        <begin position="122"/>
        <end position="146"/>
    </location>
</feature>
<feature type="transmembrane region" description="Helical" evidence="7">
    <location>
        <begin position="381"/>
        <end position="403"/>
    </location>
</feature>
<evidence type="ECO:0000313" key="9">
    <source>
        <dbReference type="EMBL" id="QGK69001.1"/>
    </source>
</evidence>
<dbReference type="InterPro" id="IPR036259">
    <property type="entry name" value="MFS_trans_sf"/>
</dbReference>
<dbReference type="PANTHER" id="PTHR43045:SF1">
    <property type="entry name" value="SHIKIMATE TRANSPORTER"/>
    <property type="match status" value="1"/>
</dbReference>
<dbReference type="GO" id="GO:0022857">
    <property type="term" value="F:transmembrane transporter activity"/>
    <property type="evidence" value="ECO:0007669"/>
    <property type="project" value="InterPro"/>
</dbReference>
<feature type="transmembrane region" description="Helical" evidence="7">
    <location>
        <begin position="158"/>
        <end position="180"/>
    </location>
</feature>
<dbReference type="InterPro" id="IPR005829">
    <property type="entry name" value="Sugar_transporter_CS"/>
</dbReference>
<protein>
    <submittedName>
        <fullName evidence="9">MFS transporter</fullName>
    </submittedName>
</protein>
<name>A0A5Q3Q336_9PSEU</name>
<dbReference type="GO" id="GO:0005886">
    <property type="term" value="C:plasma membrane"/>
    <property type="evidence" value="ECO:0007669"/>
    <property type="project" value="UniProtKB-SubCell"/>
</dbReference>
<dbReference type="Proteomes" id="UP000371041">
    <property type="component" value="Chromosome"/>
</dbReference>
<feature type="transmembrane region" description="Helical" evidence="7">
    <location>
        <begin position="92"/>
        <end position="110"/>
    </location>
</feature>
<evidence type="ECO:0000256" key="3">
    <source>
        <dbReference type="ARBA" id="ARBA00022475"/>
    </source>
</evidence>
<feature type="transmembrane region" description="Helical" evidence="7">
    <location>
        <begin position="409"/>
        <end position="428"/>
    </location>
</feature>
<dbReference type="Gene3D" id="1.20.1250.20">
    <property type="entry name" value="MFS general substrate transporter like domains"/>
    <property type="match status" value="2"/>
</dbReference>
<keyword evidence="3" id="KW-1003">Cell membrane</keyword>
<dbReference type="PANTHER" id="PTHR43045">
    <property type="entry name" value="SHIKIMATE TRANSPORTER"/>
    <property type="match status" value="1"/>
</dbReference>
<keyword evidence="4 7" id="KW-0812">Transmembrane</keyword>
<feature type="transmembrane region" description="Helical" evidence="7">
    <location>
        <begin position="287"/>
        <end position="305"/>
    </location>
</feature>
<proteinExistence type="predicted"/>
<keyword evidence="6 7" id="KW-0472">Membrane</keyword>
<dbReference type="PROSITE" id="PS50850">
    <property type="entry name" value="MFS"/>
    <property type="match status" value="1"/>
</dbReference>
<accession>A0A5Q3Q336</accession>
<sequence>MTSANTAPSPERKKHLRKLMAAGLVGASIEWYDFFIYGTAAALVFGTIFFPDASPLTATLLSFSTFWAGFVARPLGGLVFGHIGDRIGRKPALVTCLILVGGSTVGIGLLPTAAQIGVAAPILLVTLRFLQGIAVGGQWGGVILLLTESAMPGRRGQAGTFGQMGVPFGLILGTVAFLVVGLTVPSEAFVAWGWRIPFLASALLLPIVLFIQTRVEDSPEYQQLKQAADSSRAKVVRAPIREAITTHWRRILLGAGILGSSNAVFYIGVAGVLDYGTRELGMSRDSLLIASLAASAFGVAAIYWAGSASDRIGRKPLMIVGAAAMALWAFPYFWLINTESLFWVFVAVAIGGVASSLVYGPYAAYLAELFQPNVRYSAASIAYQLPAIVISGGTPFLMTALLAATGTTLAVSGYMALVALISLTCVLLSPETHQRAGTTATPSPATT</sequence>
<reference evidence="10" key="1">
    <citation type="submission" date="2019-11" db="EMBL/GenBank/DDBJ databases">
        <title>The complete genome sequence of Saccharopolyspora sp. E2A.</title>
        <authorList>
            <person name="Zhang G."/>
        </authorList>
    </citation>
    <scope>NUCLEOTIDE SEQUENCE [LARGE SCALE GENOMIC DNA]</scope>
    <source>
        <strain evidence="10">E2A</strain>
    </source>
</reference>
<feature type="transmembrane region" description="Helical" evidence="7">
    <location>
        <begin position="192"/>
        <end position="211"/>
    </location>
</feature>
<feature type="transmembrane region" description="Helical" evidence="7">
    <location>
        <begin position="56"/>
        <end position="80"/>
    </location>
</feature>
<feature type="transmembrane region" description="Helical" evidence="7">
    <location>
        <begin position="21"/>
        <end position="50"/>
    </location>
</feature>
<organism evidence="9 10">
    <name type="scientific">Allosaccharopolyspora coralli</name>
    <dbReference type="NCBI Taxonomy" id="2665642"/>
    <lineage>
        <taxon>Bacteria</taxon>
        <taxon>Bacillati</taxon>
        <taxon>Actinomycetota</taxon>
        <taxon>Actinomycetes</taxon>
        <taxon>Pseudonocardiales</taxon>
        <taxon>Pseudonocardiaceae</taxon>
        <taxon>Allosaccharopolyspora</taxon>
    </lineage>
</organism>
<dbReference type="Pfam" id="PF00083">
    <property type="entry name" value="Sugar_tr"/>
    <property type="match status" value="1"/>
</dbReference>
<evidence type="ECO:0000256" key="4">
    <source>
        <dbReference type="ARBA" id="ARBA00022692"/>
    </source>
</evidence>
<dbReference type="EMBL" id="CP045929">
    <property type="protein sequence ID" value="QGK69001.1"/>
    <property type="molecule type" value="Genomic_DNA"/>
</dbReference>
<evidence type="ECO:0000313" key="10">
    <source>
        <dbReference type="Proteomes" id="UP000371041"/>
    </source>
</evidence>
<feature type="transmembrane region" description="Helical" evidence="7">
    <location>
        <begin position="251"/>
        <end position="275"/>
    </location>
</feature>
<dbReference type="CDD" id="cd17369">
    <property type="entry name" value="MFS_ShiA_like"/>
    <property type="match status" value="1"/>
</dbReference>
<dbReference type="RefSeq" id="WP_154075602.1">
    <property type="nucleotide sequence ID" value="NZ_CP045929.1"/>
</dbReference>
<dbReference type="AlphaFoldDB" id="A0A5Q3Q336"/>
<dbReference type="InterPro" id="IPR020846">
    <property type="entry name" value="MFS_dom"/>
</dbReference>
<feature type="transmembrane region" description="Helical" evidence="7">
    <location>
        <begin position="341"/>
        <end position="360"/>
    </location>
</feature>
<evidence type="ECO:0000256" key="5">
    <source>
        <dbReference type="ARBA" id="ARBA00022989"/>
    </source>
</evidence>
<evidence type="ECO:0000259" key="8">
    <source>
        <dbReference type="PROSITE" id="PS50850"/>
    </source>
</evidence>
<feature type="transmembrane region" description="Helical" evidence="7">
    <location>
        <begin position="317"/>
        <end position="335"/>
    </location>
</feature>
<evidence type="ECO:0000256" key="2">
    <source>
        <dbReference type="ARBA" id="ARBA00022448"/>
    </source>
</evidence>
<feature type="domain" description="Major facilitator superfamily (MFS) profile" evidence="8">
    <location>
        <begin position="19"/>
        <end position="433"/>
    </location>
</feature>
<keyword evidence="5 7" id="KW-1133">Transmembrane helix</keyword>
<dbReference type="PROSITE" id="PS00217">
    <property type="entry name" value="SUGAR_TRANSPORT_2"/>
    <property type="match status" value="1"/>
</dbReference>
<keyword evidence="10" id="KW-1185">Reference proteome</keyword>
<gene>
    <name evidence="9" type="ORF">GIY23_05135</name>
</gene>
<comment type="subcellular location">
    <subcellularLocation>
        <location evidence="1">Cell membrane</location>
        <topology evidence="1">Multi-pass membrane protein</topology>
    </subcellularLocation>
</comment>